<dbReference type="Gene3D" id="3.90.550.10">
    <property type="entry name" value="Spore Coat Polysaccharide Biosynthesis Protein SpsA, Chain A"/>
    <property type="match status" value="1"/>
</dbReference>
<proteinExistence type="predicted"/>
<dbReference type="Pfam" id="PF12804">
    <property type="entry name" value="NTP_transf_3"/>
    <property type="match status" value="1"/>
</dbReference>
<dbReference type="SUPFAM" id="SSF53448">
    <property type="entry name" value="Nucleotide-diphospho-sugar transferases"/>
    <property type="match status" value="1"/>
</dbReference>
<name>A0ABW7I3C4_9RHOB</name>
<dbReference type="GO" id="GO:0016740">
    <property type="term" value="F:transferase activity"/>
    <property type="evidence" value="ECO:0007669"/>
    <property type="project" value="UniProtKB-KW"/>
</dbReference>
<dbReference type="PANTHER" id="PTHR43777:SF1">
    <property type="entry name" value="MOLYBDENUM COFACTOR CYTIDYLYLTRANSFERASE"/>
    <property type="match status" value="1"/>
</dbReference>
<dbReference type="CDD" id="cd04182">
    <property type="entry name" value="GT_2_like_f"/>
    <property type="match status" value="1"/>
</dbReference>
<evidence type="ECO:0000313" key="4">
    <source>
        <dbReference type="Proteomes" id="UP001607157"/>
    </source>
</evidence>
<dbReference type="Proteomes" id="UP001607157">
    <property type="component" value="Unassembled WGS sequence"/>
</dbReference>
<protein>
    <submittedName>
        <fullName evidence="3">NTP transferase domain-containing protein</fullName>
    </submittedName>
</protein>
<dbReference type="InterPro" id="IPR029044">
    <property type="entry name" value="Nucleotide-diphossugar_trans"/>
</dbReference>
<gene>
    <name evidence="3" type="ORF">ACGRVM_02025</name>
</gene>
<comment type="caution">
    <text evidence="3">The sequence shown here is derived from an EMBL/GenBank/DDBJ whole genome shotgun (WGS) entry which is preliminary data.</text>
</comment>
<dbReference type="InterPro" id="IPR025877">
    <property type="entry name" value="MobA-like_NTP_Trfase"/>
</dbReference>
<evidence type="ECO:0000259" key="2">
    <source>
        <dbReference type="Pfam" id="PF12804"/>
    </source>
</evidence>
<evidence type="ECO:0000256" key="1">
    <source>
        <dbReference type="ARBA" id="ARBA00022842"/>
    </source>
</evidence>
<dbReference type="EMBL" id="JBIHMM010000001">
    <property type="protein sequence ID" value="MFH0252656.1"/>
    <property type="molecule type" value="Genomic_DNA"/>
</dbReference>
<accession>A0ABW7I3C4</accession>
<keyword evidence="1" id="KW-0460">Magnesium</keyword>
<feature type="domain" description="MobA-like NTP transferase" evidence="2">
    <location>
        <begin position="9"/>
        <end position="164"/>
    </location>
</feature>
<sequence>MSVAILLPAAGASARMRGRDKLLEKVEGQPLLRRQALRARATGAHVLVTTRRDRPARAEALAGTGVRLVPVADPSEGIAASLRAGLAALPDGIGALMVLLPDLPEIDTPDLGAVIEAHRKAPARILRACAEDGTPGHPTLFPARLWPRLAELTGDAGAAALIRAEGFDPVPLPGARAITDLDTPEAWAEWRARSSAD</sequence>
<reference evidence="3 4" key="1">
    <citation type="submission" date="2024-10" db="EMBL/GenBank/DDBJ databases">
        <authorList>
            <person name="Yang X.-N."/>
        </authorList>
    </citation>
    <scope>NUCLEOTIDE SEQUENCE [LARGE SCALE GENOMIC DNA]</scope>
    <source>
        <strain evidence="3 4">CAU 1059</strain>
    </source>
</reference>
<dbReference type="PANTHER" id="PTHR43777">
    <property type="entry name" value="MOLYBDENUM COFACTOR CYTIDYLYLTRANSFERASE"/>
    <property type="match status" value="1"/>
</dbReference>
<dbReference type="RefSeq" id="WP_377169198.1">
    <property type="nucleotide sequence ID" value="NZ_JBHTJC010000001.1"/>
</dbReference>
<evidence type="ECO:0000313" key="3">
    <source>
        <dbReference type="EMBL" id="MFH0252656.1"/>
    </source>
</evidence>
<organism evidence="3 4">
    <name type="scientific">Roseovarius aquimarinus</name>
    <dbReference type="NCBI Taxonomy" id="1229156"/>
    <lineage>
        <taxon>Bacteria</taxon>
        <taxon>Pseudomonadati</taxon>
        <taxon>Pseudomonadota</taxon>
        <taxon>Alphaproteobacteria</taxon>
        <taxon>Rhodobacterales</taxon>
        <taxon>Roseobacteraceae</taxon>
        <taxon>Roseovarius</taxon>
    </lineage>
</organism>
<keyword evidence="4" id="KW-1185">Reference proteome</keyword>
<keyword evidence="3" id="KW-0808">Transferase</keyword>